<dbReference type="Proteomes" id="UP001152049">
    <property type="component" value="Unassembled WGS sequence"/>
</dbReference>
<dbReference type="AlphaFoldDB" id="A0A9W8RQG7"/>
<dbReference type="Gene3D" id="1.25.40.20">
    <property type="entry name" value="Ankyrin repeat-containing domain"/>
    <property type="match status" value="1"/>
</dbReference>
<keyword evidence="1" id="KW-0677">Repeat</keyword>
<dbReference type="PANTHER" id="PTHR24198">
    <property type="entry name" value="ANKYRIN REPEAT AND PROTEIN KINASE DOMAIN-CONTAINING PROTEIN"/>
    <property type="match status" value="1"/>
</dbReference>
<proteinExistence type="predicted"/>
<dbReference type="OrthoDB" id="20872at2759"/>
<dbReference type="Pfam" id="PF12796">
    <property type="entry name" value="Ank_2"/>
    <property type="match status" value="1"/>
</dbReference>
<organism evidence="3 4">
    <name type="scientific">Fusarium torreyae</name>
    <dbReference type="NCBI Taxonomy" id="1237075"/>
    <lineage>
        <taxon>Eukaryota</taxon>
        <taxon>Fungi</taxon>
        <taxon>Dikarya</taxon>
        <taxon>Ascomycota</taxon>
        <taxon>Pezizomycotina</taxon>
        <taxon>Sordariomycetes</taxon>
        <taxon>Hypocreomycetidae</taxon>
        <taxon>Hypocreales</taxon>
        <taxon>Nectriaceae</taxon>
        <taxon>Fusarium</taxon>
    </lineage>
</organism>
<accession>A0A9W8RQG7</accession>
<dbReference type="EMBL" id="JAOQAZ010000034">
    <property type="protein sequence ID" value="KAJ4249086.1"/>
    <property type="molecule type" value="Genomic_DNA"/>
</dbReference>
<dbReference type="PANTHER" id="PTHR24198:SF165">
    <property type="entry name" value="ANKYRIN REPEAT-CONTAINING PROTEIN-RELATED"/>
    <property type="match status" value="1"/>
</dbReference>
<dbReference type="SMART" id="SM00248">
    <property type="entry name" value="ANK"/>
    <property type="match status" value="3"/>
</dbReference>
<sequence length="241" mass="25773">MKNADGVKLLLGDGANPAAPYSKDMGLTALAASQNMTDIIPLLLNAGPSSKDLKQAIFCATKRGHSGSVELLLRSGGVPANERSVDGQTLLEVAREAGYEDIVTRLQESGPDNQQSVFQTINSESSSSLELSKDVEEPISKLEDKRIPGVTKKVHETATRERKGSPLSFAVSHESQDLMQHLISRDTRVNIENEAPLSPTTDQELSGKNDTTSGSIVSCAWLVEPSVAVDWLSFVGRSNGA</sequence>
<evidence type="ECO:0008006" key="5">
    <source>
        <dbReference type="Google" id="ProtNLM"/>
    </source>
</evidence>
<protein>
    <recommendedName>
        <fullName evidence="5">Ankyrin repeat protein</fullName>
    </recommendedName>
</protein>
<evidence type="ECO:0000256" key="2">
    <source>
        <dbReference type="ARBA" id="ARBA00023043"/>
    </source>
</evidence>
<name>A0A9W8RQG7_9HYPO</name>
<evidence type="ECO:0000313" key="4">
    <source>
        <dbReference type="Proteomes" id="UP001152049"/>
    </source>
</evidence>
<dbReference type="InterPro" id="IPR036770">
    <property type="entry name" value="Ankyrin_rpt-contain_sf"/>
</dbReference>
<gene>
    <name evidence="3" type="ORF">NW762_012418</name>
</gene>
<comment type="caution">
    <text evidence="3">The sequence shown here is derived from an EMBL/GenBank/DDBJ whole genome shotgun (WGS) entry which is preliminary data.</text>
</comment>
<evidence type="ECO:0000313" key="3">
    <source>
        <dbReference type="EMBL" id="KAJ4249086.1"/>
    </source>
</evidence>
<keyword evidence="2" id="KW-0040">ANK repeat</keyword>
<evidence type="ECO:0000256" key="1">
    <source>
        <dbReference type="ARBA" id="ARBA00022737"/>
    </source>
</evidence>
<keyword evidence="4" id="KW-1185">Reference proteome</keyword>
<reference evidence="3" key="1">
    <citation type="submission" date="2022-09" db="EMBL/GenBank/DDBJ databases">
        <title>Fusarium specimens isolated from Avocado Roots.</title>
        <authorList>
            <person name="Stajich J."/>
            <person name="Roper C."/>
            <person name="Heimlech-Rivalta G."/>
        </authorList>
    </citation>
    <scope>NUCLEOTIDE SEQUENCE</scope>
    <source>
        <strain evidence="3">CF00136</strain>
    </source>
</reference>
<dbReference type="SUPFAM" id="SSF48403">
    <property type="entry name" value="Ankyrin repeat"/>
    <property type="match status" value="1"/>
</dbReference>
<dbReference type="InterPro" id="IPR002110">
    <property type="entry name" value="Ankyrin_rpt"/>
</dbReference>